<dbReference type="InterPro" id="IPR029016">
    <property type="entry name" value="GAF-like_dom_sf"/>
</dbReference>
<dbReference type="Proteomes" id="UP000703893">
    <property type="component" value="Unassembled WGS sequence"/>
</dbReference>
<keyword evidence="1" id="KW-0378">Hydrolase</keyword>
<evidence type="ECO:0000313" key="4">
    <source>
        <dbReference type="Proteomes" id="UP000703893"/>
    </source>
</evidence>
<dbReference type="PANTHER" id="PTHR43156:SF2">
    <property type="entry name" value="STAGE II SPORULATION PROTEIN E"/>
    <property type="match status" value="1"/>
</dbReference>
<dbReference type="Pfam" id="PF01590">
    <property type="entry name" value="GAF"/>
    <property type="match status" value="1"/>
</dbReference>
<dbReference type="InterPro" id="IPR003018">
    <property type="entry name" value="GAF"/>
</dbReference>
<dbReference type="EMBL" id="VGJX01000780">
    <property type="protein sequence ID" value="MBM3275924.1"/>
    <property type="molecule type" value="Genomic_DNA"/>
</dbReference>
<proteinExistence type="predicted"/>
<sequence>MAAEGLRSVMAVPIRVGDDLRGAFYLSSGDSVRGFTPRDLALLEAVANQVGVALGRVDLVNELANRERICRELEIAREVQRGLLPKRLPGGDGYTLAAASLPALEVGGDFYDVLKLPDGRIGLFIGDVAGKGVPAALLMASLLSGFRAVAPAEPDPAEVLARLNDLLIAQRASSGVFASALYALFDPRSRVLTWSCAGHTPPLVHSAEIVCEGPVLGLAPAMTFNTGSRALDPGAVVAFYTDGLEDAKGPADAVAAREDLEARFAGLVPGSAEGIANALLASVETISAENVARYDDVTILVLSIQG</sequence>
<comment type="caution">
    <text evidence="3">The sequence shown here is derived from an EMBL/GenBank/DDBJ whole genome shotgun (WGS) entry which is preliminary data.</text>
</comment>
<dbReference type="PANTHER" id="PTHR43156">
    <property type="entry name" value="STAGE II SPORULATION PROTEIN E-RELATED"/>
    <property type="match status" value="1"/>
</dbReference>
<dbReference type="Gene3D" id="3.30.450.40">
    <property type="match status" value="1"/>
</dbReference>
<protein>
    <submittedName>
        <fullName evidence="3">SpoIIE family protein phosphatase</fullName>
    </submittedName>
</protein>
<dbReference type="Pfam" id="PF07228">
    <property type="entry name" value="SpoIIE"/>
    <property type="match status" value="1"/>
</dbReference>
<dbReference type="Gene3D" id="3.60.40.10">
    <property type="entry name" value="PPM-type phosphatase domain"/>
    <property type="match status" value="1"/>
</dbReference>
<dbReference type="InterPro" id="IPR052016">
    <property type="entry name" value="Bact_Sigma-Reg"/>
</dbReference>
<evidence type="ECO:0000313" key="3">
    <source>
        <dbReference type="EMBL" id="MBM3275924.1"/>
    </source>
</evidence>
<gene>
    <name evidence="3" type="ORF">FJZ00_12285</name>
</gene>
<evidence type="ECO:0000256" key="1">
    <source>
        <dbReference type="ARBA" id="ARBA00022801"/>
    </source>
</evidence>
<name>A0A937X873_9BACT</name>
<dbReference type="InterPro" id="IPR001932">
    <property type="entry name" value="PPM-type_phosphatase-like_dom"/>
</dbReference>
<dbReference type="AlphaFoldDB" id="A0A937X873"/>
<evidence type="ECO:0000259" key="2">
    <source>
        <dbReference type="SMART" id="SM00331"/>
    </source>
</evidence>
<dbReference type="SMART" id="SM00331">
    <property type="entry name" value="PP2C_SIG"/>
    <property type="match status" value="1"/>
</dbReference>
<reference evidence="3 4" key="1">
    <citation type="submission" date="2019-03" db="EMBL/GenBank/DDBJ databases">
        <title>Lake Tanganyika Metagenome-Assembled Genomes (MAGs).</title>
        <authorList>
            <person name="Tran P."/>
        </authorList>
    </citation>
    <scope>NUCLEOTIDE SEQUENCE [LARGE SCALE GENOMIC DNA]</scope>
    <source>
        <strain evidence="3">K_DeepCast_65m_m2_236</strain>
    </source>
</reference>
<dbReference type="GO" id="GO:0016791">
    <property type="term" value="F:phosphatase activity"/>
    <property type="evidence" value="ECO:0007669"/>
    <property type="project" value="TreeGrafter"/>
</dbReference>
<dbReference type="SUPFAM" id="SSF55781">
    <property type="entry name" value="GAF domain-like"/>
    <property type="match status" value="1"/>
</dbReference>
<dbReference type="InterPro" id="IPR036457">
    <property type="entry name" value="PPM-type-like_dom_sf"/>
</dbReference>
<feature type="domain" description="PPM-type phosphatase" evidence="2">
    <location>
        <begin position="91"/>
        <end position="304"/>
    </location>
</feature>
<accession>A0A937X873</accession>
<organism evidence="3 4">
    <name type="scientific">Candidatus Tanganyikabacteria bacterium</name>
    <dbReference type="NCBI Taxonomy" id="2961651"/>
    <lineage>
        <taxon>Bacteria</taxon>
        <taxon>Bacillati</taxon>
        <taxon>Candidatus Sericytochromatia</taxon>
        <taxon>Candidatus Tanganyikabacteria</taxon>
    </lineage>
</organism>